<organism evidence="1">
    <name type="scientific">Meiothermus ruber</name>
    <dbReference type="NCBI Taxonomy" id="277"/>
    <lineage>
        <taxon>Bacteria</taxon>
        <taxon>Thermotogati</taxon>
        <taxon>Deinococcota</taxon>
        <taxon>Deinococci</taxon>
        <taxon>Thermales</taxon>
        <taxon>Thermaceae</taxon>
        <taxon>Meiothermus</taxon>
    </lineage>
</organism>
<accession>A0A7C3DSB7</accession>
<reference evidence="1" key="1">
    <citation type="journal article" date="2020" name="mSystems">
        <title>Genome- and Community-Level Interaction Insights into Carbon Utilization and Element Cycling Functions of Hydrothermarchaeota in Hydrothermal Sediment.</title>
        <authorList>
            <person name="Zhou Z."/>
            <person name="Liu Y."/>
            <person name="Xu W."/>
            <person name="Pan J."/>
            <person name="Luo Z.H."/>
            <person name="Li M."/>
        </authorList>
    </citation>
    <scope>NUCLEOTIDE SEQUENCE [LARGE SCALE GENOMIC DNA]</scope>
    <source>
        <strain evidence="1">SpSt-524</strain>
    </source>
</reference>
<comment type="caution">
    <text evidence="1">The sequence shown here is derived from an EMBL/GenBank/DDBJ whole genome shotgun (WGS) entry which is preliminary data.</text>
</comment>
<name>A0A7C3DSB7_MEIRU</name>
<gene>
    <name evidence="1" type="ORF">ENS82_13140</name>
</gene>
<dbReference type="EMBL" id="DSWI01000032">
    <property type="protein sequence ID" value="HFG21632.1"/>
    <property type="molecule type" value="Genomic_DNA"/>
</dbReference>
<protein>
    <submittedName>
        <fullName evidence="1">Uncharacterized protein</fullName>
    </submittedName>
</protein>
<sequence length="152" mass="17051">MGIYRQTTKSLDILLSRDERLVYSLCREAISDVVLAQRTQLAHEAIDKALSTLVAHGLIERIDLSHDPQNRSSNSQPIASAPDPLVEAKTRLASVLTTELGNQAAKFLPEIESKKDLRELEEWSRKLILKLRLTMSQKAADSLEARLKSLFT</sequence>
<evidence type="ECO:0000313" key="1">
    <source>
        <dbReference type="EMBL" id="HFG21632.1"/>
    </source>
</evidence>
<proteinExistence type="predicted"/>
<dbReference type="AlphaFoldDB" id="A0A7C3DSB7"/>